<dbReference type="GO" id="GO:0051377">
    <property type="term" value="F:mannose-ethanolamine phosphotransferase activity"/>
    <property type="evidence" value="ECO:0000318"/>
    <property type="project" value="GO_Central"/>
</dbReference>
<dbReference type="HOGENOM" id="CLU_004298_3_0_1"/>
<gene>
    <name evidence="12" type="ORF">SELMODRAFT_121996</name>
</gene>
<feature type="transmembrane region" description="Helical" evidence="11">
    <location>
        <begin position="521"/>
        <end position="540"/>
    </location>
</feature>
<evidence type="ECO:0000256" key="11">
    <source>
        <dbReference type="SAM" id="Phobius"/>
    </source>
</evidence>
<dbReference type="InterPro" id="IPR037675">
    <property type="entry name" value="PIG-O_N"/>
</dbReference>
<accession>D8SPG4</accession>
<keyword evidence="6 11" id="KW-0812">Transmembrane</keyword>
<proteinExistence type="inferred from homology"/>
<dbReference type="eggNOG" id="KOG2126">
    <property type="taxonomic scope" value="Eukaryota"/>
</dbReference>
<feature type="transmembrane region" description="Helical" evidence="11">
    <location>
        <begin position="660"/>
        <end position="676"/>
    </location>
</feature>
<dbReference type="InterPro" id="IPR002591">
    <property type="entry name" value="Phosphodiest/P_Trfase"/>
</dbReference>
<sequence>MGIQVRLLLLLLYILALHSLAIFLFTSGFLLTRTELPNVSECADAAAAPCGRGSGSNASCWTDSESKPWMDRLTVLQDLAENEANARIFKYVADPPTTTLQRLKGLTTGGLPTFIDVGHSFGAPAIVEDNLILQLARNGKRVVMMGDDTWLQLFPNHFSEAYPFPSFNVKDLHTVDNGVISNIFPKLHQNNWDLLIAHFLGVDHVGHIFGVESPLMVEKLTQYNNVLEEIISILQKESGPGGLHENTMLIVMGDHGQTLNGDHGGGTAEEVDTGLFAMVLGGRKGKDIHCSSCGLCMVCLFFLEYFQPLFPHVLAYVLNVSGCSVGRVNLELLSLAWSNHESSNTPEHYQNVLCINSWQVMRYLEHYAAHSLNGIPAPDLMRLKAYYEPLSRDATGIATGLKDQITSYNTFLTEAADLARSQWTQFGDAKMAAGLTLLVLSVPVHALALLRVSEKRFWSYACDSKAIAGVMFVMLHALSLLSNSFIMAEGHVASYLLATIGLIYFRFALQFQSKIFQASTAVLFLVVNRVLSGMGLTSIVKDTVESGNEVSYANWLDATIYCVPLLIFSWLAIRHVSRNLYRLNAYLVATLALPVMYAAIAVHWLILDLSEVKTITIPGDIREFARLQLPRVVFLGTLLATGLVYLAGKLSAGKSHLRDAVIALFGAWSASILLLLGRTSPALGFLAMLEVWCILELQSLEKRKLISSHWNFLALLLFFCTNHRHVELCTFDGLRYPAAFIGFDEFNLYRQGALLIIDTYGASHVLPIIGLPSLVVAESEKDSEQKKADGRRSTHFALDIALAYLSFGLIRSVTTTFSTICVAIQRRHLMVWGLFAPKYVFDAIGLLITDLLFVAASGLYFSFT</sequence>
<protein>
    <submittedName>
        <fullName evidence="12">Uncharacterized protein</fullName>
    </submittedName>
</protein>
<evidence type="ECO:0000256" key="3">
    <source>
        <dbReference type="ARBA" id="ARBA00008695"/>
    </source>
</evidence>
<feature type="transmembrane region" description="Helical" evidence="11">
    <location>
        <begin position="552"/>
        <end position="573"/>
    </location>
</feature>
<dbReference type="GO" id="GO:0005789">
    <property type="term" value="C:endoplasmic reticulum membrane"/>
    <property type="evidence" value="ECO:0000318"/>
    <property type="project" value="GO_Central"/>
</dbReference>
<keyword evidence="10" id="KW-0325">Glycoprotein</keyword>
<evidence type="ECO:0000256" key="1">
    <source>
        <dbReference type="ARBA" id="ARBA00004477"/>
    </source>
</evidence>
<dbReference type="AlphaFoldDB" id="D8SPG4"/>
<comment type="subcellular location">
    <subcellularLocation>
        <location evidence="1">Endoplasmic reticulum membrane</location>
        <topology evidence="1">Multi-pass membrane protein</topology>
    </subcellularLocation>
</comment>
<evidence type="ECO:0000256" key="10">
    <source>
        <dbReference type="ARBA" id="ARBA00023180"/>
    </source>
</evidence>
<dbReference type="InParanoid" id="D8SPG4"/>
<feature type="transmembrane region" description="Helical" evidence="11">
    <location>
        <begin position="627"/>
        <end position="648"/>
    </location>
</feature>
<dbReference type="STRING" id="88036.D8SPG4"/>
<evidence type="ECO:0000313" key="13">
    <source>
        <dbReference type="Proteomes" id="UP000001514"/>
    </source>
</evidence>
<dbReference type="Pfam" id="PF01663">
    <property type="entry name" value="Phosphodiest"/>
    <property type="match status" value="1"/>
</dbReference>
<evidence type="ECO:0000256" key="5">
    <source>
        <dbReference type="ARBA" id="ARBA00022679"/>
    </source>
</evidence>
<dbReference type="OMA" id="PRRVDSM"/>
<dbReference type="Gene3D" id="3.40.720.10">
    <property type="entry name" value="Alkaline Phosphatase, subunit A"/>
    <property type="match status" value="1"/>
</dbReference>
<name>D8SPG4_SELML</name>
<dbReference type="SUPFAM" id="SSF53649">
    <property type="entry name" value="Alkaline phosphatase-like"/>
    <property type="match status" value="1"/>
</dbReference>
<dbReference type="CDD" id="cd16023">
    <property type="entry name" value="GPI_EPT_3"/>
    <property type="match status" value="1"/>
</dbReference>
<evidence type="ECO:0000256" key="9">
    <source>
        <dbReference type="ARBA" id="ARBA00023136"/>
    </source>
</evidence>
<dbReference type="InterPro" id="IPR039524">
    <property type="entry name" value="PIGO/GPI13"/>
</dbReference>
<keyword evidence="7" id="KW-0256">Endoplasmic reticulum</keyword>
<evidence type="ECO:0000256" key="7">
    <source>
        <dbReference type="ARBA" id="ARBA00022824"/>
    </source>
</evidence>
<feature type="transmembrane region" description="Helical" evidence="11">
    <location>
        <begin position="492"/>
        <end position="509"/>
    </location>
</feature>
<dbReference type="KEGG" id="smo:SELMODRAFT_121996"/>
<keyword evidence="5" id="KW-0808">Transferase</keyword>
<dbReference type="GO" id="GO:0006506">
    <property type="term" value="P:GPI anchor biosynthetic process"/>
    <property type="evidence" value="ECO:0000318"/>
    <property type="project" value="GO_Central"/>
</dbReference>
<feature type="transmembrane region" description="Helical" evidence="11">
    <location>
        <begin position="431"/>
        <end position="452"/>
    </location>
</feature>
<evidence type="ECO:0000256" key="6">
    <source>
        <dbReference type="ARBA" id="ARBA00022692"/>
    </source>
</evidence>
<dbReference type="PANTHER" id="PTHR23071">
    <property type="entry name" value="PHOSPHATIDYLINOSITOL GLYCAN"/>
    <property type="match status" value="1"/>
</dbReference>
<feature type="transmembrane region" description="Helical" evidence="11">
    <location>
        <begin position="796"/>
        <end position="820"/>
    </location>
</feature>
<dbReference type="PANTHER" id="PTHR23071:SF1">
    <property type="entry name" value="GPI ETHANOLAMINE PHOSPHATE TRANSFERASE 3"/>
    <property type="match status" value="1"/>
</dbReference>
<dbReference type="FunCoup" id="D8SPG4">
    <property type="interactions" value="4108"/>
</dbReference>
<feature type="transmembrane region" description="Helical" evidence="11">
    <location>
        <begin position="585"/>
        <end position="607"/>
    </location>
</feature>
<dbReference type="InterPro" id="IPR017850">
    <property type="entry name" value="Alkaline_phosphatase_core_sf"/>
</dbReference>
<evidence type="ECO:0000256" key="8">
    <source>
        <dbReference type="ARBA" id="ARBA00022989"/>
    </source>
</evidence>
<keyword evidence="4" id="KW-0337">GPI-anchor biosynthesis</keyword>
<evidence type="ECO:0000313" key="12">
    <source>
        <dbReference type="EMBL" id="EFJ13776.1"/>
    </source>
</evidence>
<dbReference type="Proteomes" id="UP000001514">
    <property type="component" value="Unassembled WGS sequence"/>
</dbReference>
<comment type="pathway">
    <text evidence="2">Glycolipid biosynthesis; glycosylphosphatidylinositol-anchor biosynthesis.</text>
</comment>
<feature type="transmembrane region" description="Helical" evidence="11">
    <location>
        <begin position="840"/>
        <end position="863"/>
    </location>
</feature>
<keyword evidence="8 11" id="KW-1133">Transmembrane helix</keyword>
<dbReference type="EMBL" id="GL377631">
    <property type="protein sequence ID" value="EFJ13776.1"/>
    <property type="molecule type" value="Genomic_DNA"/>
</dbReference>
<keyword evidence="9 11" id="KW-0472">Membrane</keyword>
<comment type="similarity">
    <text evidence="3">Belongs to the PIGG/PIGN/PIGO family. PIGO subfamily.</text>
</comment>
<evidence type="ECO:0000256" key="4">
    <source>
        <dbReference type="ARBA" id="ARBA00022502"/>
    </source>
</evidence>
<reference evidence="12 13" key="1">
    <citation type="journal article" date="2011" name="Science">
        <title>The Selaginella genome identifies genetic changes associated with the evolution of vascular plants.</title>
        <authorList>
            <person name="Banks J.A."/>
            <person name="Nishiyama T."/>
            <person name="Hasebe M."/>
            <person name="Bowman J.L."/>
            <person name="Gribskov M."/>
            <person name="dePamphilis C."/>
            <person name="Albert V.A."/>
            <person name="Aono N."/>
            <person name="Aoyama T."/>
            <person name="Ambrose B.A."/>
            <person name="Ashton N.W."/>
            <person name="Axtell M.J."/>
            <person name="Barker E."/>
            <person name="Barker M.S."/>
            <person name="Bennetzen J.L."/>
            <person name="Bonawitz N.D."/>
            <person name="Chapple C."/>
            <person name="Cheng C."/>
            <person name="Correa L.G."/>
            <person name="Dacre M."/>
            <person name="DeBarry J."/>
            <person name="Dreyer I."/>
            <person name="Elias M."/>
            <person name="Engstrom E.M."/>
            <person name="Estelle M."/>
            <person name="Feng L."/>
            <person name="Finet C."/>
            <person name="Floyd S.K."/>
            <person name="Frommer W.B."/>
            <person name="Fujita T."/>
            <person name="Gramzow L."/>
            <person name="Gutensohn M."/>
            <person name="Harholt J."/>
            <person name="Hattori M."/>
            <person name="Heyl A."/>
            <person name="Hirai T."/>
            <person name="Hiwatashi Y."/>
            <person name="Ishikawa M."/>
            <person name="Iwata M."/>
            <person name="Karol K.G."/>
            <person name="Koehler B."/>
            <person name="Kolukisaoglu U."/>
            <person name="Kubo M."/>
            <person name="Kurata T."/>
            <person name="Lalonde S."/>
            <person name="Li K."/>
            <person name="Li Y."/>
            <person name="Litt A."/>
            <person name="Lyons E."/>
            <person name="Manning G."/>
            <person name="Maruyama T."/>
            <person name="Michael T.P."/>
            <person name="Mikami K."/>
            <person name="Miyazaki S."/>
            <person name="Morinaga S."/>
            <person name="Murata T."/>
            <person name="Mueller-Roeber B."/>
            <person name="Nelson D.R."/>
            <person name="Obara M."/>
            <person name="Oguri Y."/>
            <person name="Olmstead R.G."/>
            <person name="Onodera N."/>
            <person name="Petersen B.L."/>
            <person name="Pils B."/>
            <person name="Prigge M."/>
            <person name="Rensing S.A."/>
            <person name="Riano-Pachon D.M."/>
            <person name="Roberts A.W."/>
            <person name="Sato Y."/>
            <person name="Scheller H.V."/>
            <person name="Schulz B."/>
            <person name="Schulz C."/>
            <person name="Shakirov E.V."/>
            <person name="Shibagaki N."/>
            <person name="Shinohara N."/>
            <person name="Shippen D.E."/>
            <person name="Soerensen I."/>
            <person name="Sotooka R."/>
            <person name="Sugimoto N."/>
            <person name="Sugita M."/>
            <person name="Sumikawa N."/>
            <person name="Tanurdzic M."/>
            <person name="Theissen G."/>
            <person name="Ulvskov P."/>
            <person name="Wakazuki S."/>
            <person name="Weng J.K."/>
            <person name="Willats W.W."/>
            <person name="Wipf D."/>
            <person name="Wolf P.G."/>
            <person name="Yang L."/>
            <person name="Zimmer A.D."/>
            <person name="Zhu Q."/>
            <person name="Mitros T."/>
            <person name="Hellsten U."/>
            <person name="Loque D."/>
            <person name="Otillar R."/>
            <person name="Salamov A."/>
            <person name="Schmutz J."/>
            <person name="Shapiro H."/>
            <person name="Lindquist E."/>
            <person name="Lucas S."/>
            <person name="Rokhsar D."/>
            <person name="Grigoriev I.V."/>
        </authorList>
    </citation>
    <scope>NUCLEOTIDE SEQUENCE [LARGE SCALE GENOMIC DNA]</scope>
</reference>
<evidence type="ECO:0000256" key="2">
    <source>
        <dbReference type="ARBA" id="ARBA00004687"/>
    </source>
</evidence>
<dbReference type="Gramene" id="EFJ13776">
    <property type="protein sequence ID" value="EFJ13776"/>
    <property type="gene ID" value="SELMODRAFT_121996"/>
</dbReference>
<keyword evidence="13" id="KW-1185">Reference proteome</keyword>
<feature type="transmembrane region" description="Helical" evidence="11">
    <location>
        <begin position="464"/>
        <end position="486"/>
    </location>
</feature>
<dbReference type="UniPathway" id="UPA00196"/>
<organism evidence="13">
    <name type="scientific">Selaginella moellendorffii</name>
    <name type="common">Spikemoss</name>
    <dbReference type="NCBI Taxonomy" id="88036"/>
    <lineage>
        <taxon>Eukaryota</taxon>
        <taxon>Viridiplantae</taxon>
        <taxon>Streptophyta</taxon>
        <taxon>Embryophyta</taxon>
        <taxon>Tracheophyta</taxon>
        <taxon>Lycopodiopsida</taxon>
        <taxon>Selaginellales</taxon>
        <taxon>Selaginellaceae</taxon>
        <taxon>Selaginella</taxon>
    </lineage>
</organism>